<proteinExistence type="predicted"/>
<dbReference type="Pfam" id="PF00561">
    <property type="entry name" value="Abhydrolase_1"/>
    <property type="match status" value="1"/>
</dbReference>
<dbReference type="SUPFAM" id="SSF53474">
    <property type="entry name" value="alpha/beta-Hydrolases"/>
    <property type="match status" value="1"/>
</dbReference>
<dbReference type="InterPro" id="IPR000073">
    <property type="entry name" value="AB_hydrolase_1"/>
</dbReference>
<dbReference type="AlphaFoldDB" id="A0AAI9N5Z0"/>
<dbReference type="Proteomes" id="UP000006772">
    <property type="component" value="Unassembled WGS sequence"/>
</dbReference>
<dbReference type="PANTHER" id="PTHR43798">
    <property type="entry name" value="MONOACYLGLYCEROL LIPASE"/>
    <property type="match status" value="1"/>
</dbReference>
<gene>
    <name evidence="2" type="ORF">HFRIS_000700</name>
</gene>
<dbReference type="PRINTS" id="PR00412">
    <property type="entry name" value="EPOXHYDRLASE"/>
</dbReference>
<accession>A0AAI9N5Z0</accession>
<protein>
    <submittedName>
        <fullName evidence="2">3-oxoadipate enol-lactonase</fullName>
    </submittedName>
</protein>
<feature type="domain" description="AB hydrolase-1" evidence="1">
    <location>
        <begin position="20"/>
        <end position="244"/>
    </location>
</feature>
<dbReference type="PRINTS" id="PR00111">
    <property type="entry name" value="ABHYDROLASE"/>
</dbReference>
<reference evidence="2 3" key="1">
    <citation type="journal article" date="2013" name="Front. Microbiol.">
        <title>The genome of the endophytic bacterium H. frisingense GSF30(T) identifies diverse strategies in the Herbaspirillum genus to interact with plants.</title>
        <authorList>
            <person name="Straub D."/>
            <person name="Rothballer M."/>
            <person name="Hartmann A."/>
            <person name="Ludewig U."/>
        </authorList>
    </citation>
    <scope>NUCLEOTIDE SEQUENCE [LARGE SCALE GENOMIC DNA]</scope>
    <source>
        <strain evidence="2 3">GSF30</strain>
    </source>
</reference>
<evidence type="ECO:0000313" key="3">
    <source>
        <dbReference type="Proteomes" id="UP000006772"/>
    </source>
</evidence>
<name>A0AAI9N5Z0_9BURK</name>
<evidence type="ECO:0000313" key="2">
    <source>
        <dbReference type="EMBL" id="EOA06787.1"/>
    </source>
</evidence>
<dbReference type="InterPro" id="IPR029058">
    <property type="entry name" value="AB_hydrolase_fold"/>
</dbReference>
<dbReference type="EMBL" id="AEEC02000001">
    <property type="protein sequence ID" value="EOA06787.1"/>
    <property type="molecule type" value="Genomic_DNA"/>
</dbReference>
<evidence type="ECO:0000259" key="1">
    <source>
        <dbReference type="Pfam" id="PF00561"/>
    </source>
</evidence>
<comment type="caution">
    <text evidence="2">The sequence shown here is derived from an EMBL/GenBank/DDBJ whole genome shotgun (WGS) entry which is preliminary data.</text>
</comment>
<organism evidence="2 3">
    <name type="scientific">Herbaspirillum frisingense GSF30</name>
    <dbReference type="NCBI Taxonomy" id="864073"/>
    <lineage>
        <taxon>Bacteria</taxon>
        <taxon>Pseudomonadati</taxon>
        <taxon>Pseudomonadota</taxon>
        <taxon>Betaproteobacteria</taxon>
        <taxon>Burkholderiales</taxon>
        <taxon>Oxalobacteraceae</taxon>
        <taxon>Herbaspirillum</taxon>
    </lineage>
</organism>
<dbReference type="InterPro" id="IPR000639">
    <property type="entry name" value="Epox_hydrolase-like"/>
</dbReference>
<sequence length="258" mass="28014">MNAEIVPLAAESLGKDDSHAVVLLHPICANRDIWRLQLPVWSKSFRLVLVDLPGHGFSKPLGGTPTLTDFARQLAVTLTRAGVDQASLVGVSLGAMLAQAFALEFPERIRKLVLANAGAVTPEPVVALWNERQRSYREFGAEQHVRSTIERWFDDDYRARAPLTVKWIESLVRGTTQAGYFEAVDAIKGMNHVARLQEISVPTLVVAGEKDAAVKPEICAKVAEAITGARSVVLPSGHISNVEAAAEFTEVVGQFLLS</sequence>
<dbReference type="InterPro" id="IPR050266">
    <property type="entry name" value="AB_hydrolase_sf"/>
</dbReference>
<dbReference type="RefSeq" id="WP_006461266.1">
    <property type="nucleotide sequence ID" value="NZ_AEEC02000001.1"/>
</dbReference>
<dbReference type="Gene3D" id="3.40.50.1820">
    <property type="entry name" value="alpha/beta hydrolase"/>
    <property type="match status" value="1"/>
</dbReference>
<dbReference type="GO" id="GO:0003824">
    <property type="term" value="F:catalytic activity"/>
    <property type="evidence" value="ECO:0007669"/>
    <property type="project" value="InterPro"/>
</dbReference>